<keyword evidence="1 5" id="KW-0479">Metal-binding</keyword>
<keyword evidence="3 5" id="KW-0862">Zinc</keyword>
<gene>
    <name evidence="8" type="ORF">M501DRAFT_853359</name>
</gene>
<comment type="caution">
    <text evidence="8">The sequence shown here is derived from an EMBL/GenBank/DDBJ whole genome shotgun (WGS) entry which is preliminary data.</text>
</comment>
<dbReference type="CDD" id="cd08368">
    <property type="entry name" value="LIM"/>
    <property type="match status" value="1"/>
</dbReference>
<accession>A0A9P4S8M5</accession>
<feature type="compositionally biased region" description="Low complexity" evidence="6">
    <location>
        <begin position="422"/>
        <end position="441"/>
    </location>
</feature>
<name>A0A9P4S8M5_9PEZI</name>
<evidence type="ECO:0000313" key="9">
    <source>
        <dbReference type="Proteomes" id="UP000799429"/>
    </source>
</evidence>
<sequence length="735" mass="80274">MSDTMRPASVLPAIKCSDCGAEIEIALMGEHICAPQSTAKTTTSRWNFAKTATLANGFLNSARPTPPPRIDSSAANKPFTSDEQLTPASSSSNYSKTLSPSPMFSTYAQKSPKPGALPKSAKDQRPLSPPSPDLPSNLDCAFPPFPTASRSGTPAGMKSRPKDKPERLGTPLNYNQLDSSLAPVSPRMTGGESVMRRMNTIAPGPFDRRREKMLEGKGSEELGHKRTPTLKSIQDRSGTGHIQRPSTASELSRSSTYAAGTREYPRKSSKDNIDFDKDKLGLPNPRPGPPPRPVRTDSIDGFIQQLQDEGRRLSPEPLNSDGRSRTFPQRKESSDEVARPLPAARRPSEPSSESRLTIDEALSSSLPSPKYGTSLGSKASFPNLLSIRKSSQNSSGDRSKPLPAPAPLHVQQLRTFHNPTGSASSDDSSYVSDARSFSSVSTPPPSESSSLGRRPSRPNFDTSPQKLKESEKANSALLTDLLSLPANINRKNTPEPLVQPPQIRAFSEVPESPMDPAIQRGLFSQRRPSRDAVPPIPRMSEKRTISSVPEQPAIPAVPTAPKQLPTPPPEPARSLTPKAADSLNRRPTTARAKCRGCNEVIIGKSVKAADGRLTGRYHKQCFVCKTCRQPFATADFYVINNFPYCGQHYHQLNGSLCQSCNTGIEGPYLETDHKQKFHPNCFSCSQCRKVLSDDYYEIGGRPFCERHAFAAASRNNYPGAGRRNMERRTTRLMMM</sequence>
<dbReference type="AlphaFoldDB" id="A0A9P4S8M5"/>
<evidence type="ECO:0000256" key="5">
    <source>
        <dbReference type="PROSITE-ProRule" id="PRU00125"/>
    </source>
</evidence>
<dbReference type="PROSITE" id="PS00478">
    <property type="entry name" value="LIM_DOMAIN_1"/>
    <property type="match status" value="1"/>
</dbReference>
<feature type="compositionally biased region" description="Polar residues" evidence="6">
    <location>
        <begin position="244"/>
        <end position="258"/>
    </location>
</feature>
<evidence type="ECO:0000256" key="3">
    <source>
        <dbReference type="ARBA" id="ARBA00022833"/>
    </source>
</evidence>
<dbReference type="Pfam" id="PF00412">
    <property type="entry name" value="LIM"/>
    <property type="match status" value="2"/>
</dbReference>
<dbReference type="PROSITE" id="PS50023">
    <property type="entry name" value="LIM_DOMAIN_2"/>
    <property type="match status" value="2"/>
</dbReference>
<evidence type="ECO:0000313" key="8">
    <source>
        <dbReference type="EMBL" id="KAF2838090.1"/>
    </source>
</evidence>
<dbReference type="SMART" id="SM00132">
    <property type="entry name" value="LIM"/>
    <property type="match status" value="2"/>
</dbReference>
<dbReference type="PANTHER" id="PTHR24207">
    <property type="entry name" value="ZYX102 PROTEIN"/>
    <property type="match status" value="1"/>
</dbReference>
<feature type="compositionally biased region" description="Polar residues" evidence="6">
    <location>
        <begin position="412"/>
        <end position="421"/>
    </location>
</feature>
<evidence type="ECO:0000259" key="7">
    <source>
        <dbReference type="PROSITE" id="PS50023"/>
    </source>
</evidence>
<feature type="region of interest" description="Disordered" evidence="6">
    <location>
        <begin position="519"/>
        <end position="587"/>
    </location>
</feature>
<reference evidence="8" key="1">
    <citation type="journal article" date="2020" name="Stud. Mycol.">
        <title>101 Dothideomycetes genomes: a test case for predicting lifestyles and emergence of pathogens.</title>
        <authorList>
            <person name="Haridas S."/>
            <person name="Albert R."/>
            <person name="Binder M."/>
            <person name="Bloem J."/>
            <person name="Labutti K."/>
            <person name="Salamov A."/>
            <person name="Andreopoulos B."/>
            <person name="Baker S."/>
            <person name="Barry K."/>
            <person name="Bills G."/>
            <person name="Bluhm B."/>
            <person name="Cannon C."/>
            <person name="Castanera R."/>
            <person name="Culley D."/>
            <person name="Daum C."/>
            <person name="Ezra D."/>
            <person name="Gonzalez J."/>
            <person name="Henrissat B."/>
            <person name="Kuo A."/>
            <person name="Liang C."/>
            <person name="Lipzen A."/>
            <person name="Lutzoni F."/>
            <person name="Magnuson J."/>
            <person name="Mondo S."/>
            <person name="Nolan M."/>
            <person name="Ohm R."/>
            <person name="Pangilinan J."/>
            <person name="Park H.-J."/>
            <person name="Ramirez L."/>
            <person name="Alfaro M."/>
            <person name="Sun H."/>
            <person name="Tritt A."/>
            <person name="Yoshinaga Y."/>
            <person name="Zwiers L.-H."/>
            <person name="Turgeon B."/>
            <person name="Goodwin S."/>
            <person name="Spatafora J."/>
            <person name="Crous P."/>
            <person name="Grigoriev I."/>
        </authorList>
    </citation>
    <scope>NUCLEOTIDE SEQUENCE</scope>
    <source>
        <strain evidence="8">CBS 101060</strain>
    </source>
</reference>
<protein>
    <recommendedName>
        <fullName evidence="7">LIM zinc-binding domain-containing protein</fullName>
    </recommendedName>
</protein>
<evidence type="ECO:0000256" key="1">
    <source>
        <dbReference type="ARBA" id="ARBA00022723"/>
    </source>
</evidence>
<feature type="compositionally biased region" description="Polar residues" evidence="6">
    <location>
        <begin position="73"/>
        <end position="109"/>
    </location>
</feature>
<dbReference type="PANTHER" id="PTHR24207:SF2">
    <property type="entry name" value="ZYX102 PROTEIN"/>
    <property type="match status" value="1"/>
</dbReference>
<dbReference type="FunFam" id="2.10.110.10:FF:000105">
    <property type="entry name" value="Similar to LIM domain-containing protein"/>
    <property type="match status" value="1"/>
</dbReference>
<feature type="compositionally biased region" description="Basic and acidic residues" evidence="6">
    <location>
        <begin position="206"/>
        <end position="224"/>
    </location>
</feature>
<dbReference type="GO" id="GO:0030695">
    <property type="term" value="F:GTPase regulator activity"/>
    <property type="evidence" value="ECO:0007669"/>
    <property type="project" value="UniProtKB-ARBA"/>
</dbReference>
<evidence type="ECO:0000256" key="4">
    <source>
        <dbReference type="ARBA" id="ARBA00023038"/>
    </source>
</evidence>
<feature type="compositionally biased region" description="Basic and acidic residues" evidence="6">
    <location>
        <begin position="329"/>
        <end position="338"/>
    </location>
</feature>
<feature type="compositionally biased region" description="Low complexity" evidence="6">
    <location>
        <begin position="339"/>
        <end position="355"/>
    </location>
</feature>
<feature type="compositionally biased region" description="Basic and acidic residues" evidence="6">
    <location>
        <begin position="263"/>
        <end position="280"/>
    </location>
</feature>
<keyword evidence="4 5" id="KW-0440">LIM domain</keyword>
<feature type="domain" description="LIM zinc-binding" evidence="7">
    <location>
        <begin position="592"/>
        <end position="655"/>
    </location>
</feature>
<dbReference type="OrthoDB" id="1112565at2759"/>
<evidence type="ECO:0000256" key="6">
    <source>
        <dbReference type="SAM" id="MobiDB-lite"/>
    </source>
</evidence>
<dbReference type="SUPFAM" id="SSF57716">
    <property type="entry name" value="Glucocorticoid receptor-like (DNA-binding domain)"/>
    <property type="match status" value="1"/>
</dbReference>
<evidence type="ECO:0000256" key="2">
    <source>
        <dbReference type="ARBA" id="ARBA00022737"/>
    </source>
</evidence>
<dbReference type="CDD" id="cd09397">
    <property type="entry name" value="LIM1_UF1"/>
    <property type="match status" value="1"/>
</dbReference>
<feature type="compositionally biased region" description="Pro residues" evidence="6">
    <location>
        <begin position="284"/>
        <end position="293"/>
    </location>
</feature>
<keyword evidence="2" id="KW-0677">Repeat</keyword>
<feature type="region of interest" description="Disordered" evidence="6">
    <location>
        <begin position="58"/>
        <end position="474"/>
    </location>
</feature>
<keyword evidence="9" id="KW-1185">Reference proteome</keyword>
<organism evidence="8 9">
    <name type="scientific">Patellaria atrata CBS 101060</name>
    <dbReference type="NCBI Taxonomy" id="1346257"/>
    <lineage>
        <taxon>Eukaryota</taxon>
        <taxon>Fungi</taxon>
        <taxon>Dikarya</taxon>
        <taxon>Ascomycota</taxon>
        <taxon>Pezizomycotina</taxon>
        <taxon>Dothideomycetes</taxon>
        <taxon>Dothideomycetes incertae sedis</taxon>
        <taxon>Patellariales</taxon>
        <taxon>Patellariaceae</taxon>
        <taxon>Patellaria</taxon>
    </lineage>
</organism>
<dbReference type="Gene3D" id="2.10.110.10">
    <property type="entry name" value="Cysteine Rich Protein"/>
    <property type="match status" value="2"/>
</dbReference>
<dbReference type="InterPro" id="IPR001781">
    <property type="entry name" value="Znf_LIM"/>
</dbReference>
<dbReference type="Proteomes" id="UP000799429">
    <property type="component" value="Unassembled WGS sequence"/>
</dbReference>
<dbReference type="EMBL" id="MU006097">
    <property type="protein sequence ID" value="KAF2838090.1"/>
    <property type="molecule type" value="Genomic_DNA"/>
</dbReference>
<feature type="domain" description="LIM zinc-binding" evidence="7">
    <location>
        <begin position="656"/>
        <end position="714"/>
    </location>
</feature>
<proteinExistence type="predicted"/>
<dbReference type="GO" id="GO:0046872">
    <property type="term" value="F:metal ion binding"/>
    <property type="evidence" value="ECO:0007669"/>
    <property type="project" value="UniProtKB-KW"/>
</dbReference>